<dbReference type="eggNOG" id="KOG0393">
    <property type="taxonomic scope" value="Eukaryota"/>
</dbReference>
<keyword evidence="5" id="KW-1185">Reference proteome</keyword>
<dbReference type="Proteomes" id="UP000007148">
    <property type="component" value="Unassembled WGS sequence"/>
</dbReference>
<proteinExistence type="predicted"/>
<gene>
    <name evidence="4" type="ORF">PIIN_08257</name>
</gene>
<dbReference type="SMART" id="SM00173">
    <property type="entry name" value="RAS"/>
    <property type="match status" value="1"/>
</dbReference>
<feature type="region of interest" description="Disordered" evidence="3">
    <location>
        <begin position="373"/>
        <end position="408"/>
    </location>
</feature>
<evidence type="ECO:0000256" key="3">
    <source>
        <dbReference type="SAM" id="MobiDB-lite"/>
    </source>
</evidence>
<keyword evidence="2" id="KW-0342">GTP-binding</keyword>
<feature type="compositionally biased region" description="Pro residues" evidence="3">
    <location>
        <begin position="377"/>
        <end position="386"/>
    </location>
</feature>
<reference evidence="4 5" key="1">
    <citation type="journal article" date="2011" name="PLoS Pathog.">
        <title>Endophytic Life Strategies Decoded by Genome and Transcriptome Analyses of the Mutualistic Root Symbiont Piriformospora indica.</title>
        <authorList>
            <person name="Zuccaro A."/>
            <person name="Lahrmann U."/>
            <person name="Guldener U."/>
            <person name="Langen G."/>
            <person name="Pfiffi S."/>
            <person name="Biedenkopf D."/>
            <person name="Wong P."/>
            <person name="Samans B."/>
            <person name="Grimm C."/>
            <person name="Basiewicz M."/>
            <person name="Murat C."/>
            <person name="Martin F."/>
            <person name="Kogel K.H."/>
        </authorList>
    </citation>
    <scope>NUCLEOTIDE SEQUENCE [LARGE SCALE GENOMIC DNA]</scope>
    <source>
        <strain evidence="4 5">DSM 11827</strain>
    </source>
</reference>
<dbReference type="PROSITE" id="PS51421">
    <property type="entry name" value="RAS"/>
    <property type="match status" value="2"/>
</dbReference>
<dbReference type="HOGENOM" id="CLU_326543_0_0_1"/>
<dbReference type="STRING" id="1109443.G4TSL1"/>
<dbReference type="InterPro" id="IPR027417">
    <property type="entry name" value="P-loop_NTPase"/>
</dbReference>
<dbReference type="InterPro" id="IPR001806">
    <property type="entry name" value="Small_GTPase"/>
</dbReference>
<dbReference type="OrthoDB" id="25896at2759"/>
<evidence type="ECO:0000313" key="4">
    <source>
        <dbReference type="EMBL" id="CCA74304.1"/>
    </source>
</evidence>
<feature type="compositionally biased region" description="Low complexity" evidence="3">
    <location>
        <begin position="129"/>
        <end position="142"/>
    </location>
</feature>
<sequence length="882" mass="96648">MAQKAAPPQRNRVTAETLVQKGLHALDVAPGAPLDAEWRTLLRRLEVLTLGTSSGAKGYVNEAVHGSDVGHTPDTSLDDAPRRHVLLRETVAYLRSKNASQPSSRDTELAKYNALVSQVNQCCRKSMVSTATTSSSPPTMASDKGSTSSLSVPPADSELPSPSPLKFTFTRTHSNSFAVDVFADESIPQPSMDQPVPSPKFLPPFLQHEPPQPLRRVRSDTVPKVLPLARSRSTSVRETQASNLQRVAIAENAIHDGRAETISPSLLPKVPKPPIPKRSQHRHSRSLPALRAEVKQSQLPTQPPIRENVSFSDHTSRPRAAANEYVNQSHLFFGGGQIPSLPASKPQKRLPTKRNVDTNPEARWTVHNRDSWEVVPPTAPTDPPRPSISQGAPLAVNTASPQSKSKGLGLLKRRLSKSQLTIKTGPLSSLASINSPSLPPLPPINVNMVITGPSTCGVSTLIQRFMTGNDDWVPSSTIDDFWHHVVQSESRSVYYNMTEVTGSEEYVDLRRAVLRRAQVVLLCFRLDSREQFREAIVRLVEDIHAVGMIPIVLVGTFQDSPSRQITTDEAQTAAEALHASYFECSPLLGRGVQELFKHAAKVLQAVEELRPTPAVGSSPPPSATRALFNLVRGRRSYSQSTASPRTRSATQHLPQSASFKRQTFAESSPLVPVLNIAPDSEPASTNLLLLGPQHFKCVIHGGESSGRKSLVHRYLHGTFEWLPEVPWMTWKAAVNVVPKEHERRPSLPPVAGSMVPYALSISETGASKSLDSLRRSTYIGVNVFVICFSVSDYREEVMQEIKGRWHDECRNYGAHIPIIVVATKIDQREGTMRAWTTAQGRALSQSIRAAAYLECSAATGQGIEDVFQTIVRVAAETQVHAR</sequence>
<dbReference type="Gene3D" id="3.40.50.300">
    <property type="entry name" value="P-loop containing nucleotide triphosphate hydrolases"/>
    <property type="match status" value="2"/>
</dbReference>
<evidence type="ECO:0000256" key="2">
    <source>
        <dbReference type="ARBA" id="ARBA00023134"/>
    </source>
</evidence>
<dbReference type="SMART" id="SM00175">
    <property type="entry name" value="RAB"/>
    <property type="match status" value="1"/>
</dbReference>
<dbReference type="EMBL" id="CAFZ01000300">
    <property type="protein sequence ID" value="CCA74304.1"/>
    <property type="molecule type" value="Genomic_DNA"/>
</dbReference>
<dbReference type="AlphaFoldDB" id="G4TSL1"/>
<accession>G4TSL1</accession>
<keyword evidence="1" id="KW-0547">Nucleotide-binding</keyword>
<evidence type="ECO:0000313" key="5">
    <source>
        <dbReference type="Proteomes" id="UP000007148"/>
    </source>
</evidence>
<feature type="region of interest" description="Disordered" evidence="3">
    <location>
        <begin position="260"/>
        <end position="317"/>
    </location>
</feature>
<dbReference type="PROSITE" id="PS51420">
    <property type="entry name" value="RHO"/>
    <property type="match status" value="1"/>
</dbReference>
<dbReference type="SUPFAM" id="SSF52540">
    <property type="entry name" value="P-loop containing nucleoside triphosphate hydrolases"/>
    <property type="match status" value="2"/>
</dbReference>
<dbReference type="GO" id="GO:0007264">
    <property type="term" value="P:small GTPase-mediated signal transduction"/>
    <property type="evidence" value="ECO:0007669"/>
    <property type="project" value="InterPro"/>
</dbReference>
<dbReference type="GO" id="GO:0003924">
    <property type="term" value="F:GTPase activity"/>
    <property type="evidence" value="ECO:0007669"/>
    <property type="project" value="InterPro"/>
</dbReference>
<comment type="caution">
    <text evidence="4">The sequence shown here is derived from an EMBL/GenBank/DDBJ whole genome shotgun (WGS) entry which is preliminary data.</text>
</comment>
<name>G4TSL1_SERID</name>
<dbReference type="PROSITE" id="PS51419">
    <property type="entry name" value="RAB"/>
    <property type="match status" value="2"/>
</dbReference>
<dbReference type="GO" id="GO:0005525">
    <property type="term" value="F:GTP binding"/>
    <property type="evidence" value="ECO:0007669"/>
    <property type="project" value="UniProtKB-KW"/>
</dbReference>
<evidence type="ECO:0000256" key="1">
    <source>
        <dbReference type="ARBA" id="ARBA00022741"/>
    </source>
</evidence>
<dbReference type="PRINTS" id="PR00449">
    <property type="entry name" value="RASTRNSFRMNG"/>
</dbReference>
<organism evidence="4 5">
    <name type="scientific">Serendipita indica (strain DSM 11827)</name>
    <name type="common">Root endophyte fungus</name>
    <name type="synonym">Piriformospora indica</name>
    <dbReference type="NCBI Taxonomy" id="1109443"/>
    <lineage>
        <taxon>Eukaryota</taxon>
        <taxon>Fungi</taxon>
        <taxon>Dikarya</taxon>
        <taxon>Basidiomycota</taxon>
        <taxon>Agaricomycotina</taxon>
        <taxon>Agaricomycetes</taxon>
        <taxon>Sebacinales</taxon>
        <taxon>Serendipitaceae</taxon>
        <taxon>Serendipita</taxon>
    </lineage>
</organism>
<dbReference type="InParanoid" id="G4TSL1"/>
<feature type="region of interest" description="Disordered" evidence="3">
    <location>
        <begin position="129"/>
        <end position="164"/>
    </location>
</feature>
<feature type="region of interest" description="Disordered" evidence="3">
    <location>
        <begin position="639"/>
        <end position="659"/>
    </location>
</feature>
<protein>
    <submittedName>
        <fullName evidence="4">Uncharacterized protein</fullName>
    </submittedName>
</protein>
<dbReference type="Pfam" id="PF00071">
    <property type="entry name" value="Ras"/>
    <property type="match status" value="2"/>
</dbReference>
<dbReference type="InterPro" id="IPR003578">
    <property type="entry name" value="Small_GTPase_Rho"/>
</dbReference>
<dbReference type="PANTHER" id="PTHR24072">
    <property type="entry name" value="RHO FAMILY GTPASE"/>
    <property type="match status" value="1"/>
</dbReference>
<dbReference type="SMART" id="SM00174">
    <property type="entry name" value="RHO"/>
    <property type="match status" value="1"/>
</dbReference>